<dbReference type="SUPFAM" id="SSF52058">
    <property type="entry name" value="L domain-like"/>
    <property type="match status" value="1"/>
</dbReference>
<feature type="region of interest" description="Disordered" evidence="3">
    <location>
        <begin position="341"/>
        <end position="362"/>
    </location>
</feature>
<name>A0AAD5M632_PYTIN</name>
<dbReference type="PANTHER" id="PTHR48051">
    <property type="match status" value="1"/>
</dbReference>
<feature type="transmembrane region" description="Helical" evidence="4">
    <location>
        <begin position="76"/>
        <end position="99"/>
    </location>
</feature>
<dbReference type="PANTHER" id="PTHR48051:SF54">
    <property type="entry name" value="LEUCINE-RICH REPEAT-CONTAINING PROTEIN"/>
    <property type="match status" value="1"/>
</dbReference>
<keyword evidence="4" id="KW-1133">Transmembrane helix</keyword>
<dbReference type="InterPro" id="IPR032675">
    <property type="entry name" value="LRR_dom_sf"/>
</dbReference>
<protein>
    <submittedName>
        <fullName evidence="5">Uncharacterized protein</fullName>
    </submittedName>
</protein>
<comment type="caution">
    <text evidence="5">The sequence shown here is derived from an EMBL/GenBank/DDBJ whole genome shotgun (WGS) entry which is preliminary data.</text>
</comment>
<dbReference type="Gene3D" id="3.80.10.10">
    <property type="entry name" value="Ribonuclease Inhibitor"/>
    <property type="match status" value="1"/>
</dbReference>
<accession>A0AAD5M632</accession>
<dbReference type="AlphaFoldDB" id="A0AAD5M632"/>
<evidence type="ECO:0000313" key="6">
    <source>
        <dbReference type="Proteomes" id="UP001209570"/>
    </source>
</evidence>
<keyword evidence="6" id="KW-1185">Reference proteome</keyword>
<organism evidence="5 6">
    <name type="scientific">Pythium insidiosum</name>
    <name type="common">Pythiosis disease agent</name>
    <dbReference type="NCBI Taxonomy" id="114742"/>
    <lineage>
        <taxon>Eukaryota</taxon>
        <taxon>Sar</taxon>
        <taxon>Stramenopiles</taxon>
        <taxon>Oomycota</taxon>
        <taxon>Peronosporomycetes</taxon>
        <taxon>Pythiales</taxon>
        <taxon>Pythiaceae</taxon>
        <taxon>Pythium</taxon>
    </lineage>
</organism>
<feature type="transmembrane region" description="Helical" evidence="4">
    <location>
        <begin position="240"/>
        <end position="265"/>
    </location>
</feature>
<evidence type="ECO:0000256" key="1">
    <source>
        <dbReference type="ARBA" id="ARBA00022614"/>
    </source>
</evidence>
<evidence type="ECO:0000256" key="4">
    <source>
        <dbReference type="SAM" id="Phobius"/>
    </source>
</evidence>
<dbReference type="Proteomes" id="UP001209570">
    <property type="component" value="Unassembled WGS sequence"/>
</dbReference>
<feature type="transmembrane region" description="Helical" evidence="4">
    <location>
        <begin position="30"/>
        <end position="56"/>
    </location>
</feature>
<dbReference type="GO" id="GO:0005737">
    <property type="term" value="C:cytoplasm"/>
    <property type="evidence" value="ECO:0007669"/>
    <property type="project" value="TreeGrafter"/>
</dbReference>
<proteinExistence type="predicted"/>
<keyword evidence="1" id="KW-0433">Leucine-rich repeat</keyword>
<evidence type="ECO:0000256" key="2">
    <source>
        <dbReference type="ARBA" id="ARBA00022737"/>
    </source>
</evidence>
<feature type="compositionally biased region" description="Basic and acidic residues" evidence="3">
    <location>
        <begin position="346"/>
        <end position="355"/>
    </location>
</feature>
<dbReference type="InterPro" id="IPR050216">
    <property type="entry name" value="LRR_domain-containing"/>
</dbReference>
<dbReference type="EMBL" id="JAKCXM010000039">
    <property type="protein sequence ID" value="KAJ0405852.1"/>
    <property type="molecule type" value="Genomic_DNA"/>
</dbReference>
<feature type="transmembrane region" description="Helical" evidence="4">
    <location>
        <begin position="201"/>
        <end position="220"/>
    </location>
</feature>
<sequence length="716" mass="79151">MRRSRVAASIGHAAGAELERIRVSGRCFALLWLFMLLARALMFVYLSALALAYWAFATPIADNTRDAYRLPRPPQLRLTGLLLGACGLLFGWNVAQMALASLAARRLRFSFPPPPARSESRRLSSLSLSASSWGWRRLARLLLCPVASLYHSLFSPHGLFGIHHPRFLQMLFLRELVEVASQALQAYYMSHLIPRPRLKHLSVALLVLNCWSTLLVHWLVPRRRSLQRVLCLTVDAAFDFVWAVALPCWLLLFYALELDPALGAFPMRRLANKEWMLSWQMEAQHLCVTSWADLLSTLMPCLSLLAAMRGICGMFEARADADADAAGASLRHKPQVAPALPAAAAAEKRDPEPLERSAAGHGQLSPASAAAQRVGHAVFFTAGLAVLSVHAWASLRSAMSDELRASCVVVMKPWFSSRQTCAYANINCARLRSRGPWREARDASEVVAMQLARVDDPAALLSLVISHCENLTLPRGVRRLVGLTSLDIYNASLAAWPAPSALDRDAHPDLRTLGLLRVRTGGAFPRGLLSPLDVADVRLIATDLEDLPLELDALWPNLKYVSLEHGRVRAVPRLLATLPRLLRLGLTNNRLASVPASLPGDYRLLSLNRNPLQALPASLPRTETLSAVQFDHTNVSAVPQWLRDLLRSRSRPRVRVFGYATPLCAATDAASARERDGVQCHGPGLRDGGVFPFQEYEEIMALERPATERQVNSTWH</sequence>
<reference evidence="5" key="1">
    <citation type="submission" date="2021-12" db="EMBL/GenBank/DDBJ databases">
        <title>Prjna785345.</title>
        <authorList>
            <person name="Rujirawat T."/>
            <person name="Krajaejun T."/>
        </authorList>
    </citation>
    <scope>NUCLEOTIDE SEQUENCE</scope>
    <source>
        <strain evidence="5">Pi057C3</strain>
    </source>
</reference>
<keyword evidence="2" id="KW-0677">Repeat</keyword>
<evidence type="ECO:0000313" key="5">
    <source>
        <dbReference type="EMBL" id="KAJ0405852.1"/>
    </source>
</evidence>
<evidence type="ECO:0000256" key="3">
    <source>
        <dbReference type="SAM" id="MobiDB-lite"/>
    </source>
</evidence>
<keyword evidence="4" id="KW-0812">Transmembrane</keyword>
<keyword evidence="4" id="KW-0472">Membrane</keyword>
<gene>
    <name evidence="5" type="ORF">P43SY_001584</name>
</gene>